<evidence type="ECO:0000256" key="7">
    <source>
        <dbReference type="ARBA" id="ARBA00023229"/>
    </source>
</evidence>
<evidence type="ECO:0000256" key="4">
    <source>
        <dbReference type="ARBA" id="ARBA00022857"/>
    </source>
</evidence>
<keyword evidence="4 9" id="KW-0521">NADP</keyword>
<dbReference type="GO" id="GO:0030604">
    <property type="term" value="F:1-deoxy-D-xylulose-5-phosphate reductoisomerase activity"/>
    <property type="evidence" value="ECO:0007669"/>
    <property type="project" value="UniProtKB-UniRule"/>
</dbReference>
<dbReference type="InterPro" id="IPR013512">
    <property type="entry name" value="DXP_reductoisomerase_N"/>
</dbReference>
<feature type="binding site" evidence="9">
    <location>
        <position position="215"/>
    </location>
    <ligand>
        <name>1-deoxy-D-xylulose 5-phosphate</name>
        <dbReference type="ChEBI" id="CHEBI:57792"/>
    </ligand>
</feature>
<dbReference type="GO" id="GO:0070402">
    <property type="term" value="F:NADPH binding"/>
    <property type="evidence" value="ECO:0007669"/>
    <property type="project" value="InterPro"/>
</dbReference>
<keyword evidence="13" id="KW-0413">Isomerase</keyword>
<dbReference type="Pfam" id="PF13288">
    <property type="entry name" value="DXPR_C"/>
    <property type="match status" value="1"/>
</dbReference>
<feature type="binding site" evidence="9">
    <location>
        <position position="218"/>
    </location>
    <ligand>
        <name>Mn(2+)</name>
        <dbReference type="ChEBI" id="CHEBI:29035"/>
    </ligand>
</feature>
<dbReference type="GO" id="GO:0016853">
    <property type="term" value="F:isomerase activity"/>
    <property type="evidence" value="ECO:0007669"/>
    <property type="project" value="UniProtKB-KW"/>
</dbReference>
<keyword evidence="7 9" id="KW-0414">Isoprene biosynthesis</keyword>
<feature type="binding site" evidence="9">
    <location>
        <position position="147"/>
    </location>
    <ligand>
        <name>Mn(2+)</name>
        <dbReference type="ChEBI" id="CHEBI:29035"/>
    </ligand>
</feature>
<evidence type="ECO:0000259" key="11">
    <source>
        <dbReference type="Pfam" id="PF08436"/>
    </source>
</evidence>
<feature type="binding site" evidence="9">
    <location>
        <position position="36"/>
    </location>
    <ligand>
        <name>NADPH</name>
        <dbReference type="ChEBI" id="CHEBI:57783"/>
    </ligand>
</feature>
<dbReference type="STRING" id="1280847.SAMN04488036_101882"/>
<dbReference type="Gene3D" id="1.10.1740.10">
    <property type="match status" value="1"/>
</dbReference>
<comment type="similarity">
    <text evidence="2 9">Belongs to the DXR family.</text>
</comment>
<evidence type="ECO:0000256" key="1">
    <source>
        <dbReference type="ARBA" id="ARBA00005094"/>
    </source>
</evidence>
<feature type="binding site" evidence="9">
    <location>
        <position position="173"/>
    </location>
    <ligand>
        <name>1-deoxy-D-xylulose 5-phosphate</name>
        <dbReference type="ChEBI" id="CHEBI:57792"/>
    </ligand>
</feature>
<keyword evidence="14" id="KW-1185">Reference proteome</keyword>
<evidence type="ECO:0000256" key="3">
    <source>
        <dbReference type="ARBA" id="ARBA00022723"/>
    </source>
</evidence>
<dbReference type="OrthoDB" id="9806546at2"/>
<feature type="binding site" evidence="9">
    <location>
        <position position="214"/>
    </location>
    <ligand>
        <name>1-deoxy-D-xylulose 5-phosphate</name>
        <dbReference type="ChEBI" id="CHEBI:57792"/>
    </ligand>
</feature>
<dbReference type="RefSeq" id="WP_093320689.1">
    <property type="nucleotide sequence ID" value="NZ_FOSZ01000001.1"/>
</dbReference>
<feature type="binding site" evidence="9">
    <location>
        <position position="123"/>
    </location>
    <ligand>
        <name>NADPH</name>
        <dbReference type="ChEBI" id="CHEBI:57783"/>
    </ligand>
</feature>
<feature type="domain" description="1-deoxy-D-xylulose 5-phosphate reductoisomerase N-terminal" evidence="10">
    <location>
        <begin position="4"/>
        <end position="129"/>
    </location>
</feature>
<dbReference type="Proteomes" id="UP000198851">
    <property type="component" value="Unassembled WGS sequence"/>
</dbReference>
<dbReference type="SUPFAM" id="SSF55347">
    <property type="entry name" value="Glyceraldehyde-3-phosphate dehydrogenase-like, C-terminal domain"/>
    <property type="match status" value="1"/>
</dbReference>
<feature type="binding site" evidence="9">
    <location>
        <position position="13"/>
    </location>
    <ligand>
        <name>NADPH</name>
        <dbReference type="ChEBI" id="CHEBI:57783"/>
    </ligand>
</feature>
<evidence type="ECO:0000313" key="13">
    <source>
        <dbReference type="EMBL" id="SFK65061.1"/>
    </source>
</evidence>
<dbReference type="Gene3D" id="3.40.50.720">
    <property type="entry name" value="NAD(P)-binding Rossmann-like Domain"/>
    <property type="match status" value="1"/>
</dbReference>
<dbReference type="EC" id="1.1.1.267" evidence="9"/>
<feature type="domain" description="DXP reductoisomerase C-terminal" evidence="12">
    <location>
        <begin position="259"/>
        <end position="379"/>
    </location>
</feature>
<feature type="binding site" evidence="9">
    <location>
        <position position="38"/>
    </location>
    <ligand>
        <name>NADPH</name>
        <dbReference type="ChEBI" id="CHEBI:57783"/>
    </ligand>
</feature>
<feature type="binding site" evidence="9">
    <location>
        <position position="196"/>
    </location>
    <ligand>
        <name>1-deoxy-D-xylulose 5-phosphate</name>
        <dbReference type="ChEBI" id="CHEBI:57792"/>
    </ligand>
</feature>
<feature type="binding site" evidence="9">
    <location>
        <position position="209"/>
    </location>
    <ligand>
        <name>1-deoxy-D-xylulose 5-phosphate</name>
        <dbReference type="ChEBI" id="CHEBI:57792"/>
    </ligand>
</feature>
<dbReference type="PANTHER" id="PTHR30525:SF0">
    <property type="entry name" value="1-DEOXY-D-XYLULOSE 5-PHOSPHATE REDUCTOISOMERASE, CHLOROPLASTIC"/>
    <property type="match status" value="1"/>
</dbReference>
<dbReference type="UniPathway" id="UPA00056">
    <property type="reaction ID" value="UER00092"/>
</dbReference>
<dbReference type="InterPro" id="IPR026877">
    <property type="entry name" value="DXPR_C"/>
</dbReference>
<dbReference type="GO" id="GO:0030145">
    <property type="term" value="F:manganese ion binding"/>
    <property type="evidence" value="ECO:0007669"/>
    <property type="project" value="TreeGrafter"/>
</dbReference>
<dbReference type="PANTHER" id="PTHR30525">
    <property type="entry name" value="1-DEOXY-D-XYLULOSE 5-PHOSPHATE REDUCTOISOMERASE"/>
    <property type="match status" value="1"/>
</dbReference>
<evidence type="ECO:0000256" key="5">
    <source>
        <dbReference type="ARBA" id="ARBA00023002"/>
    </source>
</evidence>
<dbReference type="EMBL" id="FOSZ01000001">
    <property type="protein sequence ID" value="SFK65061.1"/>
    <property type="molecule type" value="Genomic_DNA"/>
</dbReference>
<evidence type="ECO:0000259" key="12">
    <source>
        <dbReference type="Pfam" id="PF13288"/>
    </source>
</evidence>
<feature type="domain" description="1-deoxy-D-xylulose 5-phosphate reductoisomerase C-terminal" evidence="11">
    <location>
        <begin position="143"/>
        <end position="226"/>
    </location>
</feature>
<dbReference type="SUPFAM" id="SSF51735">
    <property type="entry name" value="NAD(P)-binding Rossmann-fold domains"/>
    <property type="match status" value="1"/>
</dbReference>
<comment type="catalytic activity">
    <reaction evidence="8">
        <text>2-C-methyl-D-erythritol 4-phosphate + NADP(+) = 1-deoxy-D-xylulose 5-phosphate + NADPH + H(+)</text>
        <dbReference type="Rhea" id="RHEA:13717"/>
        <dbReference type="ChEBI" id="CHEBI:15378"/>
        <dbReference type="ChEBI" id="CHEBI:57783"/>
        <dbReference type="ChEBI" id="CHEBI:57792"/>
        <dbReference type="ChEBI" id="CHEBI:58262"/>
        <dbReference type="ChEBI" id="CHEBI:58349"/>
        <dbReference type="EC" id="1.1.1.267"/>
    </reaction>
    <physiologicalReaction direction="right-to-left" evidence="8">
        <dbReference type="Rhea" id="RHEA:13719"/>
    </physiologicalReaction>
</comment>
<feature type="binding site" evidence="9">
    <location>
        <position position="11"/>
    </location>
    <ligand>
        <name>NADPH</name>
        <dbReference type="ChEBI" id="CHEBI:57783"/>
    </ligand>
</feature>
<dbReference type="NCBIfam" id="TIGR00243">
    <property type="entry name" value="Dxr"/>
    <property type="match status" value="1"/>
</dbReference>
<dbReference type="InterPro" id="IPR013644">
    <property type="entry name" value="DXP_reductoisomerase_C"/>
</dbReference>
<accession>A0A1I4BAN9</accession>
<feature type="binding site" evidence="9">
    <location>
        <position position="148"/>
    </location>
    <ligand>
        <name>1-deoxy-D-xylulose 5-phosphate</name>
        <dbReference type="ChEBI" id="CHEBI:57792"/>
    </ligand>
</feature>
<comment type="caution">
    <text evidence="9">Lacks conserved residue(s) required for the propagation of feature annotation.</text>
</comment>
<proteinExistence type="inferred from homology"/>
<dbReference type="PIRSF" id="PIRSF006205">
    <property type="entry name" value="Dxp_reductismrs"/>
    <property type="match status" value="1"/>
</dbReference>
<keyword evidence="9" id="KW-0460">Magnesium</keyword>
<sequence length="390" mass="41691">MRKVSIFGATGSIGQNTIDLIARDMASYAVVALSGGQNIQQLAKDAIRLRADVAVTADEARLEELRAALAGSGVEAAAGAEAIAEAAARPADWVMSAIVGAAGLRPGLVALEQGATLALANKESLVTAGALIMGTAERCGGQILPVDSEHSAVFQGLVGEDMSAVERIIITASGGAFRDWSLDDMAKATPEQASSHPNWNMGQRITIDSASMFNKALEVIETKEFFRCPHEMIEVLVHPESMVHALVGFNDGALMAHVGPPDMRHAIGYALHYPERQKLPVERLDLSKIGSLHFRDPDLERYPALRLAHEVLAMGGLAGATFNAAKEIALDGFIDHRIGFLQMAEVVEEVLERLSASQCLKNAEMTLDTVTETDHLARKTALEVIAELNR</sequence>
<name>A0A1I4BAN9_9RHOB</name>
<dbReference type="InterPro" id="IPR036169">
    <property type="entry name" value="DXPR_C_sf"/>
</dbReference>
<comment type="pathway">
    <text evidence="1 9">Isoprenoid biosynthesis; isopentenyl diphosphate biosynthesis via DXP pathway; isopentenyl diphosphate from 1-deoxy-D-xylulose 5-phosphate: step 1/6.</text>
</comment>
<feature type="binding site" evidence="9">
    <location>
        <position position="218"/>
    </location>
    <ligand>
        <name>1-deoxy-D-xylulose 5-phosphate</name>
        <dbReference type="ChEBI" id="CHEBI:57792"/>
    </ligand>
</feature>
<organism evidence="13 14">
    <name type="scientific">Shimia haliotis</name>
    <dbReference type="NCBI Taxonomy" id="1280847"/>
    <lineage>
        <taxon>Bacteria</taxon>
        <taxon>Pseudomonadati</taxon>
        <taxon>Pseudomonadota</taxon>
        <taxon>Alphaproteobacteria</taxon>
        <taxon>Rhodobacterales</taxon>
        <taxon>Roseobacteraceae</taxon>
    </lineage>
</organism>
<feature type="binding site" evidence="9">
    <location>
        <position position="122"/>
    </location>
    <ligand>
        <name>1-deoxy-D-xylulose 5-phosphate</name>
        <dbReference type="ChEBI" id="CHEBI:57792"/>
    </ligand>
</feature>
<feature type="binding site" evidence="9">
    <location>
        <position position="202"/>
    </location>
    <ligand>
        <name>NADPH</name>
        <dbReference type="ChEBI" id="CHEBI:57783"/>
    </ligand>
</feature>
<feature type="binding site" evidence="9">
    <location>
        <position position="149"/>
    </location>
    <ligand>
        <name>1-deoxy-D-xylulose 5-phosphate</name>
        <dbReference type="ChEBI" id="CHEBI:57792"/>
    </ligand>
</feature>
<feature type="binding site" evidence="9">
    <location>
        <position position="10"/>
    </location>
    <ligand>
        <name>NADPH</name>
        <dbReference type="ChEBI" id="CHEBI:57783"/>
    </ligand>
</feature>
<dbReference type="HAMAP" id="MF_00183">
    <property type="entry name" value="DXP_reductoisom"/>
    <property type="match status" value="1"/>
</dbReference>
<dbReference type="AlphaFoldDB" id="A0A1I4BAN9"/>
<evidence type="ECO:0000256" key="2">
    <source>
        <dbReference type="ARBA" id="ARBA00006825"/>
    </source>
</evidence>
<dbReference type="Pfam" id="PF02670">
    <property type="entry name" value="DXP_reductoisom"/>
    <property type="match status" value="1"/>
</dbReference>
<keyword evidence="6 9" id="KW-0464">Manganese</keyword>
<comment type="cofactor">
    <cofactor evidence="9">
        <name>Mg(2+)</name>
        <dbReference type="ChEBI" id="CHEBI:18420"/>
    </cofactor>
    <cofactor evidence="9">
        <name>Mn(2+)</name>
        <dbReference type="ChEBI" id="CHEBI:29035"/>
    </cofactor>
</comment>
<keyword evidence="5 9" id="KW-0560">Oxidoreductase</keyword>
<feature type="binding site" evidence="9">
    <location>
        <position position="121"/>
    </location>
    <ligand>
        <name>NADPH</name>
        <dbReference type="ChEBI" id="CHEBI:57783"/>
    </ligand>
</feature>
<gene>
    <name evidence="9" type="primary">dxr</name>
    <name evidence="13" type="ORF">SAMN04488036_101882</name>
</gene>
<dbReference type="FunFam" id="3.40.50.720:FF:000045">
    <property type="entry name" value="1-deoxy-D-xylulose 5-phosphate reductoisomerase"/>
    <property type="match status" value="1"/>
</dbReference>
<dbReference type="InterPro" id="IPR003821">
    <property type="entry name" value="DXP_reductoisomerase"/>
</dbReference>
<evidence type="ECO:0000256" key="9">
    <source>
        <dbReference type="HAMAP-Rule" id="MF_00183"/>
    </source>
</evidence>
<dbReference type="GO" id="GO:0051484">
    <property type="term" value="P:isopentenyl diphosphate biosynthetic process, methylerythritol 4-phosphate pathway involved in terpenoid biosynthetic process"/>
    <property type="evidence" value="ECO:0007669"/>
    <property type="project" value="UniProtKB-ARBA"/>
</dbReference>
<dbReference type="SUPFAM" id="SSF69055">
    <property type="entry name" value="1-deoxy-D-xylulose-5-phosphate reductoisomerase, C-terminal domain"/>
    <property type="match status" value="1"/>
</dbReference>
<dbReference type="Pfam" id="PF08436">
    <property type="entry name" value="DXP_redisom_C"/>
    <property type="match status" value="1"/>
</dbReference>
<evidence type="ECO:0000256" key="6">
    <source>
        <dbReference type="ARBA" id="ARBA00023211"/>
    </source>
</evidence>
<evidence type="ECO:0000313" key="14">
    <source>
        <dbReference type="Proteomes" id="UP000198851"/>
    </source>
</evidence>
<evidence type="ECO:0000259" key="10">
    <source>
        <dbReference type="Pfam" id="PF02670"/>
    </source>
</evidence>
<comment type="function">
    <text evidence="9">Catalyzes the NADPH-dependent rearrangement and reduction of 1-deoxy-D-xylulose-5-phosphate (DXP) to 2-C-methyl-D-erythritol 4-phosphate (MEP).</text>
</comment>
<feature type="binding site" evidence="9">
    <location>
        <position position="12"/>
    </location>
    <ligand>
        <name>NADPH</name>
        <dbReference type="ChEBI" id="CHEBI:57783"/>
    </ligand>
</feature>
<reference evidence="14" key="1">
    <citation type="submission" date="2016-10" db="EMBL/GenBank/DDBJ databases">
        <authorList>
            <person name="Varghese N."/>
            <person name="Submissions S."/>
        </authorList>
    </citation>
    <scope>NUCLEOTIDE SEQUENCE [LARGE SCALE GENOMIC DNA]</scope>
    <source>
        <strain evidence="14">DSM 28453</strain>
    </source>
</reference>
<evidence type="ECO:0000256" key="8">
    <source>
        <dbReference type="ARBA" id="ARBA00048543"/>
    </source>
</evidence>
<protein>
    <recommendedName>
        <fullName evidence="9">1-deoxy-D-xylulose 5-phosphate reductoisomerase</fullName>
        <shortName evidence="9">DXP reductoisomerase</shortName>
        <ecNumber evidence="9">1.1.1.267</ecNumber>
    </recommendedName>
    <alternativeName>
        <fullName evidence="9">1-deoxyxylulose-5-phosphate reductoisomerase</fullName>
    </alternativeName>
    <alternativeName>
        <fullName evidence="9">2-C-methyl-D-erythritol 4-phosphate synthase</fullName>
    </alternativeName>
</protein>
<feature type="binding site" evidence="9">
    <location>
        <position position="149"/>
    </location>
    <ligand>
        <name>Mn(2+)</name>
        <dbReference type="ChEBI" id="CHEBI:29035"/>
    </ligand>
</feature>
<dbReference type="InterPro" id="IPR036291">
    <property type="entry name" value="NAD(P)-bd_dom_sf"/>
</dbReference>
<keyword evidence="3 9" id="KW-0479">Metal-binding</keyword>